<evidence type="ECO:0000313" key="3">
    <source>
        <dbReference type="EMBL" id="ESK82129.1"/>
    </source>
</evidence>
<organism evidence="3 4">
    <name type="scientific">Moniliophthora roreri (strain MCA 2997)</name>
    <name type="common">Cocoa frosty pod rot fungus</name>
    <name type="synonym">Crinipellis roreri</name>
    <dbReference type="NCBI Taxonomy" id="1381753"/>
    <lineage>
        <taxon>Eukaryota</taxon>
        <taxon>Fungi</taxon>
        <taxon>Dikarya</taxon>
        <taxon>Basidiomycota</taxon>
        <taxon>Agaricomycotina</taxon>
        <taxon>Agaricomycetes</taxon>
        <taxon>Agaricomycetidae</taxon>
        <taxon>Agaricales</taxon>
        <taxon>Marasmiineae</taxon>
        <taxon>Marasmiaceae</taxon>
        <taxon>Moniliophthora</taxon>
    </lineage>
</organism>
<comment type="caution">
    <text evidence="3">The sequence shown here is derived from an EMBL/GenBank/DDBJ whole genome shotgun (WGS) entry which is preliminary data.</text>
</comment>
<dbReference type="InterPro" id="IPR013762">
    <property type="entry name" value="Integrase-like_cat_sf"/>
</dbReference>
<dbReference type="SUPFAM" id="SSF56349">
    <property type="entry name" value="DNA breaking-rejoining enzymes"/>
    <property type="match status" value="1"/>
</dbReference>
<keyword evidence="4" id="KW-1185">Reference proteome</keyword>
<dbReference type="InterPro" id="IPR011010">
    <property type="entry name" value="DNA_brk_join_enz"/>
</dbReference>
<dbReference type="GO" id="GO:0015074">
    <property type="term" value="P:DNA integration"/>
    <property type="evidence" value="ECO:0007669"/>
    <property type="project" value="InterPro"/>
</dbReference>
<feature type="compositionally biased region" description="Basic and acidic residues" evidence="2">
    <location>
        <begin position="11"/>
        <end position="22"/>
    </location>
</feature>
<sequence>MHLCDDTNLDGTKKSPDKLRSSYSHAEKLHAAYRFGYKQHGLMDTWQESEVTRKMLGNLMTSPIVSKYMSSLKCHKVQSGETPTSSQALTKEDIHLLYNFTRRQEYKLVSRSIPSKLQKNPDHDNWSGYCLFCQLQFIYVISFICLLWIDEALKIQAKDIDILYDKHSLLLTLTLPFRKTHQFSNIKPFHLQEFLEELKHICPVRAYMEWVSVSNIEEGYLCQRVQANDMVQGIEPMSSQQFLVHFHNHLSVIGLDAMQYGGHSFRHGGCQWLHIECRWPLQKICEWGGWSQEFSNLTIVKYLISWNDNPRFKWENFFLMNQKAEVACVMCGRKCLCYGSVPAKL</sequence>
<dbReference type="GO" id="GO:0006310">
    <property type="term" value="P:DNA recombination"/>
    <property type="evidence" value="ECO:0007669"/>
    <property type="project" value="UniProtKB-KW"/>
</dbReference>
<dbReference type="EMBL" id="AWSO01002066">
    <property type="protein sequence ID" value="ESK82129.1"/>
    <property type="molecule type" value="Genomic_DNA"/>
</dbReference>
<keyword evidence="1" id="KW-0233">DNA recombination</keyword>
<name>V2XRU4_MONRO</name>
<protein>
    <submittedName>
        <fullName evidence="3">Cointegrate resolution protein s</fullName>
    </submittedName>
</protein>
<evidence type="ECO:0000256" key="2">
    <source>
        <dbReference type="SAM" id="MobiDB-lite"/>
    </source>
</evidence>
<dbReference type="GO" id="GO:0003677">
    <property type="term" value="F:DNA binding"/>
    <property type="evidence" value="ECO:0007669"/>
    <property type="project" value="InterPro"/>
</dbReference>
<proteinExistence type="predicted"/>
<gene>
    <name evidence="3" type="ORF">Moror_3479</name>
</gene>
<dbReference type="Gene3D" id="1.10.443.10">
    <property type="entry name" value="Intergrase catalytic core"/>
    <property type="match status" value="1"/>
</dbReference>
<accession>V2XRU4</accession>
<dbReference type="OrthoDB" id="3163890at2759"/>
<dbReference type="KEGG" id="mrr:Moror_3479"/>
<evidence type="ECO:0000313" key="4">
    <source>
        <dbReference type="Proteomes" id="UP000017559"/>
    </source>
</evidence>
<dbReference type="Proteomes" id="UP000017559">
    <property type="component" value="Unassembled WGS sequence"/>
</dbReference>
<feature type="region of interest" description="Disordered" evidence="2">
    <location>
        <begin position="1"/>
        <end position="22"/>
    </location>
</feature>
<evidence type="ECO:0000256" key="1">
    <source>
        <dbReference type="ARBA" id="ARBA00023172"/>
    </source>
</evidence>
<reference evidence="3 4" key="1">
    <citation type="journal article" date="2014" name="BMC Genomics">
        <title>Genome and secretome analysis of the hemibiotrophic fungal pathogen, Moniliophthora roreri, which causes frosty pod rot disease of cacao: mechanisms of the biotrophic and necrotrophic phases.</title>
        <authorList>
            <person name="Meinhardt L.W."/>
            <person name="Costa G.G.L."/>
            <person name="Thomazella D.P.T."/>
            <person name="Teixeira P.J.P.L."/>
            <person name="Carazzolle M.F."/>
            <person name="Schuster S.C."/>
            <person name="Carlson J.E."/>
            <person name="Guiltinan M.J."/>
            <person name="Mieczkowski P."/>
            <person name="Farmer A."/>
            <person name="Ramaraj T."/>
            <person name="Crozier J."/>
            <person name="Davis R.E."/>
            <person name="Shao J."/>
            <person name="Melnick R.L."/>
            <person name="Pereira G.A.G."/>
            <person name="Bailey B.A."/>
        </authorList>
    </citation>
    <scope>NUCLEOTIDE SEQUENCE [LARGE SCALE GENOMIC DNA]</scope>
    <source>
        <strain evidence="3 4">MCA 2997</strain>
    </source>
</reference>
<dbReference type="AlphaFoldDB" id="V2XRU4"/>
<dbReference type="HOGENOM" id="CLU_063718_1_0_1"/>